<dbReference type="PANTHER" id="PTHR14905">
    <property type="entry name" value="NG37"/>
    <property type="match status" value="1"/>
</dbReference>
<evidence type="ECO:0000259" key="9">
    <source>
        <dbReference type="Pfam" id="PF25106"/>
    </source>
</evidence>
<evidence type="ECO:0000256" key="4">
    <source>
        <dbReference type="ARBA" id="ARBA00023180"/>
    </source>
</evidence>
<evidence type="ECO:0000313" key="11">
    <source>
        <dbReference type="EMBL" id="KAG5284545.1"/>
    </source>
</evidence>
<organism evidence="11 12">
    <name type="scientific">Alosa alosa</name>
    <name type="common">allis shad</name>
    <dbReference type="NCBI Taxonomy" id="278164"/>
    <lineage>
        <taxon>Eukaryota</taxon>
        <taxon>Metazoa</taxon>
        <taxon>Chordata</taxon>
        <taxon>Craniata</taxon>
        <taxon>Vertebrata</taxon>
        <taxon>Euteleostomi</taxon>
        <taxon>Actinopterygii</taxon>
        <taxon>Neopterygii</taxon>
        <taxon>Teleostei</taxon>
        <taxon>Clupei</taxon>
        <taxon>Clupeiformes</taxon>
        <taxon>Clupeoidei</taxon>
        <taxon>Clupeidae</taxon>
        <taxon>Alosa</taxon>
    </lineage>
</organism>
<dbReference type="InterPro" id="IPR057615">
    <property type="entry name" value="Ig_VWA7"/>
</dbReference>
<dbReference type="PANTHER" id="PTHR14905:SF18">
    <property type="entry name" value="VON WILLEBRAND FACTOR A DOMAIN-CONTAINING 10, TANDEM DUPLICATE 1-RELATED"/>
    <property type="match status" value="1"/>
</dbReference>
<dbReference type="Pfam" id="PF25107">
    <property type="entry name" value="VWA7_N"/>
    <property type="match status" value="1"/>
</dbReference>
<feature type="domain" description="VWA7 Ig-like" evidence="8">
    <location>
        <begin position="635"/>
        <end position="734"/>
    </location>
</feature>
<evidence type="ECO:0000256" key="2">
    <source>
        <dbReference type="ARBA" id="ARBA00022525"/>
    </source>
</evidence>
<evidence type="ECO:0008006" key="13">
    <source>
        <dbReference type="Google" id="ProtNLM"/>
    </source>
</evidence>
<dbReference type="EMBL" id="JADWDJ010000002">
    <property type="protein sequence ID" value="KAG5284545.1"/>
    <property type="molecule type" value="Genomic_DNA"/>
</dbReference>
<dbReference type="AlphaFoldDB" id="A0AAV6HBM7"/>
<dbReference type="Gene3D" id="3.40.50.410">
    <property type="entry name" value="von Willebrand factor, type A domain"/>
    <property type="match status" value="1"/>
</dbReference>
<dbReference type="InterPro" id="IPR056861">
    <property type="entry name" value="HMCN1-like_VWA"/>
</dbReference>
<evidence type="ECO:0000259" key="10">
    <source>
        <dbReference type="Pfam" id="PF25107"/>
    </source>
</evidence>
<feature type="compositionally biased region" description="Basic and acidic residues" evidence="5">
    <location>
        <begin position="361"/>
        <end position="384"/>
    </location>
</feature>
<sequence length="843" mass="91169">MGTGHTLWLFALFSTLRGTLATSHTHLQMTENAIIQSTTAACHSRALRTGKAFVLPPGPVSAEALVKACTSSASAISFRMAINEISLTKGSTRLDDRQSVTFAQWRKLITDDIAAVKSSIQKKNFEAAREKLGEVLHALQNVYGHGDPIELESKLPYSTLIRLAVPIKNDLTSWVRPTPTISKEGQEIATKASVDLLQDIRAAAGDADFLRLMRMSQTSIAMCFVIDTTGSMSDDISFVRQTTATIIDSKRGTPDEPSDYYLVPFNDPAFGPFFKTTVAGEFQTRINSLTADGGGDEPEMSLSALQLALTSTPPHSEIFLFTDASAKDTSLKSTDLVLIEKTKSTVNFMLTNPLGVRRRRNADEQLRSDEQEQEHKQYERERRSLSNPNYRVYEELAHASGGLAIEVTKTNLPRATSIITDASSSAKVTVFQAVRDRSELFPFHMDTTLSHLAIYITGGHITFTITSAMGVSQTSTQTTGALGTINKVGNVYTMHINADVKKKGLWVIKVQTSQSYTVKVVGQSPIDFLYNFVEVNEGSDSFVVLDSRPSANAKATLLVAITMPDSVKVTEVAMVPEHGNIVLASLKKTEMESYLATVSRVPEGSFAVQLKGTILKGSFEMFQRQSSTQLRASGVTVTAEITANLKPGVPLNIPFTVATARLGGRFIVRARNDRNFRLSFPSKLTLSAGGHTESTLTIVAPAGTPSGTDVTLTIEVQGPGGDINYAVLRLTVLAEVTDNSPPDCQVTSVDAECFGDCNLSTWKLFAELTDGKGSGIKTITVQQGTGTLATTVKRQGGVDVTQATYSASCCSEKVELAAVDAVGNVGTCSWAIRKESFWHPYCS</sequence>
<evidence type="ECO:0000256" key="6">
    <source>
        <dbReference type="SAM" id="SignalP"/>
    </source>
</evidence>
<evidence type="ECO:0000259" key="8">
    <source>
        <dbReference type="Pfam" id="PF23619"/>
    </source>
</evidence>
<dbReference type="Pfam" id="PF23560">
    <property type="entry name" value="GBD_Hemicentin"/>
    <property type="match status" value="1"/>
</dbReference>
<dbReference type="GO" id="GO:0005576">
    <property type="term" value="C:extracellular region"/>
    <property type="evidence" value="ECO:0007669"/>
    <property type="project" value="UniProtKB-SubCell"/>
</dbReference>
<evidence type="ECO:0000256" key="3">
    <source>
        <dbReference type="ARBA" id="ARBA00022729"/>
    </source>
</evidence>
<feature type="signal peptide" evidence="6">
    <location>
        <begin position="1"/>
        <end position="21"/>
    </location>
</feature>
<reference evidence="11" key="1">
    <citation type="submission" date="2020-10" db="EMBL/GenBank/DDBJ databases">
        <title>Chromosome-scale genome assembly of the Allis shad, Alosa alosa.</title>
        <authorList>
            <person name="Margot Z."/>
            <person name="Christophe K."/>
            <person name="Cabau C."/>
            <person name="Louis A."/>
            <person name="Berthelot C."/>
            <person name="Parey E."/>
            <person name="Roest Crollius H."/>
            <person name="Montfort J."/>
            <person name="Robinson-Rechavi M."/>
            <person name="Bucao C."/>
            <person name="Bouchez O."/>
            <person name="Gislard M."/>
            <person name="Lluch J."/>
            <person name="Milhes M."/>
            <person name="Lampietro C."/>
            <person name="Lopez Roques C."/>
            <person name="Donnadieu C."/>
            <person name="Braasch I."/>
            <person name="Desvignes T."/>
            <person name="Postlethwait J."/>
            <person name="Bobe J."/>
            <person name="Guiguen Y."/>
        </authorList>
    </citation>
    <scope>NUCLEOTIDE SEQUENCE</scope>
    <source>
        <strain evidence="11">M-15738</strain>
        <tissue evidence="11">Blood</tissue>
    </source>
</reference>
<gene>
    <name evidence="11" type="ORF">AALO_G00027850</name>
</gene>
<evidence type="ECO:0000313" key="12">
    <source>
        <dbReference type="Proteomes" id="UP000823561"/>
    </source>
</evidence>
<dbReference type="InterPro" id="IPR036465">
    <property type="entry name" value="vWFA_dom_sf"/>
</dbReference>
<keyword evidence="2" id="KW-0964">Secreted</keyword>
<accession>A0AAV6HBM7</accession>
<keyword evidence="4" id="KW-0325">Glycoprotein</keyword>
<name>A0AAV6HBM7_9TELE</name>
<feature type="domain" description="Hemicentin-1-like von Willebrand factor A" evidence="9">
    <location>
        <begin position="221"/>
        <end position="409"/>
    </location>
</feature>
<dbReference type="Pfam" id="PF23619">
    <property type="entry name" value="Ig_VWA7"/>
    <property type="match status" value="1"/>
</dbReference>
<keyword evidence="3 6" id="KW-0732">Signal</keyword>
<feature type="domain" description="Hemicentin/VWA7 galactose-binding" evidence="7">
    <location>
        <begin position="427"/>
        <end position="524"/>
    </location>
</feature>
<dbReference type="InterPro" id="IPR056862">
    <property type="entry name" value="VWA7_N"/>
</dbReference>
<dbReference type="Pfam" id="PF25106">
    <property type="entry name" value="VWA_4"/>
    <property type="match status" value="1"/>
</dbReference>
<dbReference type="SUPFAM" id="SSF53300">
    <property type="entry name" value="vWA-like"/>
    <property type="match status" value="1"/>
</dbReference>
<comment type="subcellular location">
    <subcellularLocation>
        <location evidence="1">Secreted</location>
    </subcellularLocation>
</comment>
<proteinExistence type="predicted"/>
<dbReference type="InterPro" id="IPR052577">
    <property type="entry name" value="VWA7"/>
</dbReference>
<evidence type="ECO:0000256" key="5">
    <source>
        <dbReference type="SAM" id="MobiDB-lite"/>
    </source>
</evidence>
<feature type="region of interest" description="Disordered" evidence="5">
    <location>
        <begin position="359"/>
        <end position="385"/>
    </location>
</feature>
<feature type="chain" id="PRO_5043596601" description="von Willebrand factor A domain-containing protein 7-like" evidence="6">
    <location>
        <begin position="22"/>
        <end position="843"/>
    </location>
</feature>
<dbReference type="Proteomes" id="UP000823561">
    <property type="component" value="Chromosome 2"/>
</dbReference>
<keyword evidence="12" id="KW-1185">Reference proteome</keyword>
<dbReference type="InterPro" id="IPR056475">
    <property type="entry name" value="GBD_Hemicentin/VWA7"/>
</dbReference>
<evidence type="ECO:0000256" key="1">
    <source>
        <dbReference type="ARBA" id="ARBA00004613"/>
    </source>
</evidence>
<protein>
    <recommendedName>
        <fullName evidence="13">von Willebrand factor A domain-containing protein 7-like</fullName>
    </recommendedName>
</protein>
<comment type="caution">
    <text evidence="11">The sequence shown here is derived from an EMBL/GenBank/DDBJ whole genome shotgun (WGS) entry which is preliminary data.</text>
</comment>
<feature type="domain" description="VWA7 N-terminal" evidence="10">
    <location>
        <begin position="61"/>
        <end position="169"/>
    </location>
</feature>
<evidence type="ECO:0000259" key="7">
    <source>
        <dbReference type="Pfam" id="PF23560"/>
    </source>
</evidence>